<dbReference type="EMBL" id="CARXXK010000004">
    <property type="protein sequence ID" value="CAI6364713.1"/>
    <property type="molecule type" value="Genomic_DNA"/>
</dbReference>
<sequence>MDARSEMNIDEILRTLIGTLVDEILRTLIGTLVDECMTDEEDRTIEDIVTTLMEEIMDAVFIDEVTPDTKAGGGVPTMVAETEVDETTVAETKVDEKLVTYAEADSEADWPGGTVGKVLLGRRLSKAAGPNHVNLKFKYFN</sequence>
<dbReference type="AlphaFoldDB" id="A0AAV0X9Q2"/>
<evidence type="ECO:0000313" key="2">
    <source>
        <dbReference type="Proteomes" id="UP001160148"/>
    </source>
</evidence>
<evidence type="ECO:0000313" key="1">
    <source>
        <dbReference type="EMBL" id="CAI6364713.1"/>
    </source>
</evidence>
<gene>
    <name evidence="1" type="ORF">MEUPH1_LOCUS19508</name>
</gene>
<organism evidence="1 2">
    <name type="scientific">Macrosiphum euphorbiae</name>
    <name type="common">potato aphid</name>
    <dbReference type="NCBI Taxonomy" id="13131"/>
    <lineage>
        <taxon>Eukaryota</taxon>
        <taxon>Metazoa</taxon>
        <taxon>Ecdysozoa</taxon>
        <taxon>Arthropoda</taxon>
        <taxon>Hexapoda</taxon>
        <taxon>Insecta</taxon>
        <taxon>Pterygota</taxon>
        <taxon>Neoptera</taxon>
        <taxon>Paraneoptera</taxon>
        <taxon>Hemiptera</taxon>
        <taxon>Sternorrhyncha</taxon>
        <taxon>Aphidomorpha</taxon>
        <taxon>Aphidoidea</taxon>
        <taxon>Aphididae</taxon>
        <taxon>Macrosiphini</taxon>
        <taxon>Macrosiphum</taxon>
    </lineage>
</organism>
<name>A0AAV0X9Q2_9HEMI</name>
<proteinExistence type="predicted"/>
<protein>
    <submittedName>
        <fullName evidence="1">Uncharacterized protein</fullName>
    </submittedName>
</protein>
<comment type="caution">
    <text evidence="1">The sequence shown here is derived from an EMBL/GenBank/DDBJ whole genome shotgun (WGS) entry which is preliminary data.</text>
</comment>
<reference evidence="1 2" key="1">
    <citation type="submission" date="2023-01" db="EMBL/GenBank/DDBJ databases">
        <authorList>
            <person name="Whitehead M."/>
        </authorList>
    </citation>
    <scope>NUCLEOTIDE SEQUENCE [LARGE SCALE GENOMIC DNA]</scope>
</reference>
<keyword evidence="2" id="KW-1185">Reference proteome</keyword>
<accession>A0AAV0X9Q2</accession>
<dbReference type="Proteomes" id="UP001160148">
    <property type="component" value="Unassembled WGS sequence"/>
</dbReference>